<gene>
    <name evidence="3" type="ORF">WJX74_001361</name>
</gene>
<proteinExistence type="inferred from homology"/>
<dbReference type="AlphaFoldDB" id="A0AAW1RSC3"/>
<feature type="region of interest" description="Disordered" evidence="2">
    <location>
        <begin position="341"/>
        <end position="365"/>
    </location>
</feature>
<dbReference type="EMBL" id="JALJOS010000007">
    <property type="protein sequence ID" value="KAK9836478.1"/>
    <property type="molecule type" value="Genomic_DNA"/>
</dbReference>
<reference evidence="3 4" key="1">
    <citation type="journal article" date="2024" name="Nat. Commun.">
        <title>Phylogenomics reveals the evolutionary origins of lichenization in chlorophyte algae.</title>
        <authorList>
            <person name="Puginier C."/>
            <person name="Libourel C."/>
            <person name="Otte J."/>
            <person name="Skaloud P."/>
            <person name="Haon M."/>
            <person name="Grisel S."/>
            <person name="Petersen M."/>
            <person name="Berrin J.G."/>
            <person name="Delaux P.M."/>
            <person name="Dal Grande F."/>
            <person name="Keller J."/>
        </authorList>
    </citation>
    <scope>NUCLEOTIDE SEQUENCE [LARGE SCALE GENOMIC DNA]</scope>
    <source>
        <strain evidence="3 4">SAG 2145</strain>
    </source>
</reference>
<protein>
    <recommendedName>
        <fullName evidence="5">Cell division cycle protein 123</fullName>
    </recommendedName>
</protein>
<keyword evidence="4" id="KW-1185">Reference proteome</keyword>
<comment type="caution">
    <text evidence="3">The sequence shown here is derived from an EMBL/GenBank/DDBJ whole genome shotgun (WGS) entry which is preliminary data.</text>
</comment>
<name>A0AAW1RSC3_9CHLO</name>
<sequence length="365" mass="40004">MPSGKLLHCAVAAWYPKFASVSVRTKLIPLPPAFIEVLEQGGVHLPADSPALIQQRNTEGDLSDWSEDSEEEAAVEAPSLAQEFPEVAQAITEAIAELGGAVIPKLNWSCPQDAIWITATRSLTCASADEVLLLLSSSDRVGDDIAQAAASCSGAQAEPAPFHLALRKLQHFRPGREFRCFVRSHELIGVCQRDVTSHFPGLVEQQEELSEIILEFYEQHIELRFPDASYTFDVYITMDGRVRLIDFNPVGLTTQPLLFTWQELGYDAPAFSAEELCANGADALEHSIGAQSPSSGLEFRFVEAEEGIRPSSIMYGAPYDFVEQNAGPCRSSNKAKRMEWAGEGQHENDSNVVHCRVQSGSRGIK</sequence>
<dbReference type="GO" id="GO:0005737">
    <property type="term" value="C:cytoplasm"/>
    <property type="evidence" value="ECO:0007669"/>
    <property type="project" value="TreeGrafter"/>
</dbReference>
<evidence type="ECO:0008006" key="5">
    <source>
        <dbReference type="Google" id="ProtNLM"/>
    </source>
</evidence>
<dbReference type="PANTHER" id="PTHR15323">
    <property type="entry name" value="D123 PROTEIN"/>
    <property type="match status" value="1"/>
</dbReference>
<evidence type="ECO:0000313" key="4">
    <source>
        <dbReference type="Proteomes" id="UP001438707"/>
    </source>
</evidence>
<evidence type="ECO:0000256" key="1">
    <source>
        <dbReference type="ARBA" id="ARBA00011047"/>
    </source>
</evidence>
<dbReference type="InterPro" id="IPR009772">
    <property type="entry name" value="CDC123"/>
</dbReference>
<dbReference type="Pfam" id="PF07065">
    <property type="entry name" value="D123"/>
    <property type="match status" value="1"/>
</dbReference>
<evidence type="ECO:0000256" key="2">
    <source>
        <dbReference type="SAM" id="MobiDB-lite"/>
    </source>
</evidence>
<dbReference type="Proteomes" id="UP001438707">
    <property type="component" value="Unassembled WGS sequence"/>
</dbReference>
<accession>A0AAW1RSC3</accession>
<evidence type="ECO:0000313" key="3">
    <source>
        <dbReference type="EMBL" id="KAK9836478.1"/>
    </source>
</evidence>
<dbReference type="PANTHER" id="PTHR15323:SF6">
    <property type="entry name" value="CELL DIVISION CYCLE PROTEIN 123 HOMOLOG"/>
    <property type="match status" value="1"/>
</dbReference>
<organism evidence="3 4">
    <name type="scientific">Apatococcus lobatus</name>
    <dbReference type="NCBI Taxonomy" id="904363"/>
    <lineage>
        <taxon>Eukaryota</taxon>
        <taxon>Viridiplantae</taxon>
        <taxon>Chlorophyta</taxon>
        <taxon>core chlorophytes</taxon>
        <taxon>Trebouxiophyceae</taxon>
        <taxon>Chlorellales</taxon>
        <taxon>Chlorellaceae</taxon>
        <taxon>Apatococcus</taxon>
    </lineage>
</organism>
<comment type="similarity">
    <text evidence="1">Belongs to the CDC123 family.</text>
</comment>